<gene>
    <name evidence="2" type="ORF">PAEH1_09510</name>
</gene>
<dbReference type="EMBL" id="CP019697">
    <property type="protein sequence ID" value="AQS51740.1"/>
    <property type="molecule type" value="Genomic_DNA"/>
</dbReference>
<evidence type="ECO:0000259" key="1">
    <source>
        <dbReference type="PROSITE" id="PS50883"/>
    </source>
</evidence>
<dbReference type="OrthoDB" id="9813903at2"/>
<organism evidence="2 3">
    <name type="scientific">Paenalcaligenes hominis</name>
    <dbReference type="NCBI Taxonomy" id="643674"/>
    <lineage>
        <taxon>Bacteria</taxon>
        <taxon>Pseudomonadati</taxon>
        <taxon>Pseudomonadota</taxon>
        <taxon>Betaproteobacteria</taxon>
        <taxon>Burkholderiales</taxon>
        <taxon>Alcaligenaceae</taxon>
        <taxon>Paenalcaligenes</taxon>
    </lineage>
</organism>
<feature type="domain" description="EAL" evidence="1">
    <location>
        <begin position="1"/>
        <end position="248"/>
    </location>
</feature>
<accession>A0A1U9K120</accession>
<dbReference type="STRING" id="643674.PAEH1_09510"/>
<protein>
    <recommendedName>
        <fullName evidence="1">EAL domain-containing protein</fullName>
    </recommendedName>
</protein>
<dbReference type="SUPFAM" id="SSF141868">
    <property type="entry name" value="EAL domain-like"/>
    <property type="match status" value="1"/>
</dbReference>
<sequence length="248" mass="28912">MMKAAFEDVLRHQRLTPLFQPIVNIQTNTLVGYEALIRGPQDSHFSTPLVLFKVARKLNRQRELEQLCCRLQIAEFCRQGLEGWLFLNLSPQLFIELSQLEEHQKPWCSAGTQQPRVVIELSEQELSRDYVQLRMAAERCRRQNVRFAIDDLGEGYASLRLWSELQPEFVKLDRYFTQHLHRHPFKQKLIAAISQVAQAHQTYVIAEGVEQKRQLDVLQALGVSHAQGYYFGYPQATPKRECEMDWSA</sequence>
<dbReference type="InterPro" id="IPR035919">
    <property type="entry name" value="EAL_sf"/>
</dbReference>
<dbReference type="CDD" id="cd01948">
    <property type="entry name" value="EAL"/>
    <property type="match status" value="1"/>
</dbReference>
<proteinExistence type="predicted"/>
<dbReference type="Gene3D" id="3.20.20.450">
    <property type="entry name" value="EAL domain"/>
    <property type="match status" value="1"/>
</dbReference>
<dbReference type="SMART" id="SM00052">
    <property type="entry name" value="EAL"/>
    <property type="match status" value="1"/>
</dbReference>
<dbReference type="AlphaFoldDB" id="A0A1U9K120"/>
<dbReference type="InterPro" id="IPR050706">
    <property type="entry name" value="Cyclic-di-GMP_PDE-like"/>
</dbReference>
<reference evidence="2 3" key="1">
    <citation type="submission" date="2017-01" db="EMBL/GenBank/DDBJ databases">
        <title>Complete Genome Sequence of Paenalcaligenes hominis, Isolated from a paraplegic Patient with neurogenic bladder.</title>
        <authorList>
            <person name="Mukhopadhyay R."/>
            <person name="Joaquin J."/>
            <person name="Hogue R."/>
            <person name="Kilaru A."/>
            <person name="Jospin G."/>
            <person name="Mars K."/>
            <person name="Eisen J.A."/>
            <person name="Chaturvedi V."/>
        </authorList>
    </citation>
    <scope>NUCLEOTIDE SEQUENCE [LARGE SCALE GENOMIC DNA]</scope>
    <source>
        <strain evidence="2 3">15S00501</strain>
    </source>
</reference>
<dbReference type="PANTHER" id="PTHR33121:SF76">
    <property type="entry name" value="SIGNALING PROTEIN"/>
    <property type="match status" value="1"/>
</dbReference>
<dbReference type="GO" id="GO:0071111">
    <property type="term" value="F:cyclic-guanylate-specific phosphodiesterase activity"/>
    <property type="evidence" value="ECO:0007669"/>
    <property type="project" value="InterPro"/>
</dbReference>
<dbReference type="PANTHER" id="PTHR33121">
    <property type="entry name" value="CYCLIC DI-GMP PHOSPHODIESTERASE PDEF"/>
    <property type="match status" value="1"/>
</dbReference>
<dbReference type="InterPro" id="IPR001633">
    <property type="entry name" value="EAL_dom"/>
</dbReference>
<name>A0A1U9K120_9BURK</name>
<evidence type="ECO:0000313" key="3">
    <source>
        <dbReference type="Proteomes" id="UP000189369"/>
    </source>
</evidence>
<dbReference type="Proteomes" id="UP000189369">
    <property type="component" value="Chromosome"/>
</dbReference>
<dbReference type="PROSITE" id="PS50883">
    <property type="entry name" value="EAL"/>
    <property type="match status" value="1"/>
</dbReference>
<dbReference type="Pfam" id="PF00563">
    <property type="entry name" value="EAL"/>
    <property type="match status" value="1"/>
</dbReference>
<evidence type="ECO:0000313" key="2">
    <source>
        <dbReference type="EMBL" id="AQS51740.1"/>
    </source>
</evidence>
<dbReference type="KEGG" id="phn:PAEH1_09510"/>